<gene>
    <name evidence="1" type="ORF">KCH_49520</name>
</gene>
<dbReference type="RefSeq" id="WP_051653372.1">
    <property type="nucleotide sequence ID" value="NZ_KK853997.1"/>
</dbReference>
<evidence type="ECO:0008006" key="3">
    <source>
        <dbReference type="Google" id="ProtNLM"/>
    </source>
</evidence>
<sequence>MTATVAQVKALCPQGTPLTDDQIADLIEQAETYLLALYPDIPARITAGTLAQTTVDFVEASMVARIARNPEGLRMEMDGDYQYQLAAAAASGYLTLLPAEETMLTRGQGAFTITPYNARVATAPACDPGWW</sequence>
<comment type="caution">
    <text evidence="1">The sequence shown here is derived from an EMBL/GenBank/DDBJ whole genome shotgun (WGS) entry which is preliminary data.</text>
</comment>
<accession>A0A066YZW1</accession>
<protein>
    <recommendedName>
        <fullName evidence="3">Phage protein Gp19/Gp15/Gp42</fullName>
    </recommendedName>
</protein>
<evidence type="ECO:0000313" key="2">
    <source>
        <dbReference type="Proteomes" id="UP000027178"/>
    </source>
</evidence>
<organism evidence="1 2">
    <name type="scientific">Kitasatospora cheerisanensis KCTC 2395</name>
    <dbReference type="NCBI Taxonomy" id="1348663"/>
    <lineage>
        <taxon>Bacteria</taxon>
        <taxon>Bacillati</taxon>
        <taxon>Actinomycetota</taxon>
        <taxon>Actinomycetes</taxon>
        <taxon>Kitasatosporales</taxon>
        <taxon>Streptomycetaceae</taxon>
        <taxon>Kitasatospora</taxon>
    </lineage>
</organism>
<proteinExistence type="predicted"/>
<keyword evidence="2" id="KW-1185">Reference proteome</keyword>
<reference evidence="1 2" key="1">
    <citation type="submission" date="2014-05" db="EMBL/GenBank/DDBJ databases">
        <title>Draft Genome Sequence of Kitasatospora cheerisanensis KCTC 2395.</title>
        <authorList>
            <person name="Nam D.H."/>
        </authorList>
    </citation>
    <scope>NUCLEOTIDE SEQUENCE [LARGE SCALE GENOMIC DNA]</scope>
    <source>
        <strain evidence="1 2">KCTC 2395</strain>
    </source>
</reference>
<dbReference type="PATRIC" id="fig|1348663.4.peg.4788"/>
<dbReference type="Proteomes" id="UP000027178">
    <property type="component" value="Unassembled WGS sequence"/>
</dbReference>
<dbReference type="OrthoDB" id="4233886at2"/>
<dbReference type="AlphaFoldDB" id="A0A066YZW1"/>
<dbReference type="HOGENOM" id="CLU_1824262_0_0_11"/>
<evidence type="ECO:0000313" key="1">
    <source>
        <dbReference type="EMBL" id="KDN83470.1"/>
    </source>
</evidence>
<name>A0A066YZW1_9ACTN</name>
<dbReference type="EMBL" id="JNBY01000095">
    <property type="protein sequence ID" value="KDN83470.1"/>
    <property type="molecule type" value="Genomic_DNA"/>
</dbReference>